<evidence type="ECO:0000313" key="9">
    <source>
        <dbReference type="EMBL" id="SHJ84667.1"/>
    </source>
</evidence>
<dbReference type="PROSITE" id="PS52029">
    <property type="entry name" value="LD_TPASE"/>
    <property type="match status" value="1"/>
</dbReference>
<evidence type="ECO:0000256" key="4">
    <source>
        <dbReference type="ARBA" id="ARBA00022960"/>
    </source>
</evidence>
<dbReference type="InterPro" id="IPR038063">
    <property type="entry name" value="Transpep_catalytic_dom"/>
</dbReference>
<keyword evidence="4 7" id="KW-0133">Cell shape</keyword>
<protein>
    <submittedName>
        <fullName evidence="9">L,D-transpeptidase catalytic domain</fullName>
    </submittedName>
</protein>
<dbReference type="GO" id="GO:0005576">
    <property type="term" value="C:extracellular region"/>
    <property type="evidence" value="ECO:0007669"/>
    <property type="project" value="TreeGrafter"/>
</dbReference>
<keyword evidence="5 7" id="KW-0573">Peptidoglycan synthesis</keyword>
<feature type="active site" description="Proton donor/acceptor" evidence="7">
    <location>
        <position position="256"/>
    </location>
</feature>
<dbReference type="Gene3D" id="2.40.440.10">
    <property type="entry name" value="L,D-transpeptidase catalytic domain-like"/>
    <property type="match status" value="1"/>
</dbReference>
<dbReference type="PROSITE" id="PS51257">
    <property type="entry name" value="PROKAR_LIPOPROTEIN"/>
    <property type="match status" value="1"/>
</dbReference>
<evidence type="ECO:0000256" key="6">
    <source>
        <dbReference type="ARBA" id="ARBA00023316"/>
    </source>
</evidence>
<dbReference type="SUPFAM" id="SSF141523">
    <property type="entry name" value="L,D-transpeptidase catalytic domain-like"/>
    <property type="match status" value="1"/>
</dbReference>
<evidence type="ECO:0000256" key="3">
    <source>
        <dbReference type="ARBA" id="ARBA00022679"/>
    </source>
</evidence>
<dbReference type="PANTHER" id="PTHR30582">
    <property type="entry name" value="L,D-TRANSPEPTIDASE"/>
    <property type="match status" value="1"/>
</dbReference>
<keyword evidence="6 7" id="KW-0961">Cell wall biogenesis/degradation</keyword>
<sequence length="329" mass="37780">MKHLKTMVIICLCLNTFVSCKVKTTLPQETTSVVVEKKPLPLEVVPLPEVKPPLSLWTTIPRNISINDYFDYLSGVVAQYDSLVPYPLSEHILVHANPWIIDTLANTDYYRLMARDSFVYDQKKLIVLRPGDSLLVPDSLQAASLQKSLDHILIDINIPEFKLRIYQDSVLLYSFPVRVGQNRRRYLAMAGDTLNIRTRTGKGTIVRVETNPRFYNPVNGKRFYTTRRDDQKRTLMPRIPWIETEINGIRNGQLIHPTTNPKSLGKAYSNGCIGTKEADAWFIYYYAPLGTPVQIRYDLIVRDSLGKEVLLKDIYRRGIRKNQLNLLKG</sequence>
<dbReference type="RefSeq" id="WP_072765913.1">
    <property type="nucleotide sequence ID" value="NZ_FQYX01000044.1"/>
</dbReference>
<feature type="active site" description="Nucleophile" evidence="7">
    <location>
        <position position="272"/>
    </location>
</feature>
<dbReference type="GO" id="GO:0018104">
    <property type="term" value="P:peptidoglycan-protein cross-linking"/>
    <property type="evidence" value="ECO:0007669"/>
    <property type="project" value="TreeGrafter"/>
</dbReference>
<organism evidence="9 10">
    <name type="scientific">Arenibacter nanhaiticus</name>
    <dbReference type="NCBI Taxonomy" id="558155"/>
    <lineage>
        <taxon>Bacteria</taxon>
        <taxon>Pseudomonadati</taxon>
        <taxon>Bacteroidota</taxon>
        <taxon>Flavobacteriia</taxon>
        <taxon>Flavobacteriales</taxon>
        <taxon>Flavobacteriaceae</taxon>
        <taxon>Arenibacter</taxon>
    </lineage>
</organism>
<dbReference type="UniPathway" id="UPA00219"/>
<evidence type="ECO:0000256" key="1">
    <source>
        <dbReference type="ARBA" id="ARBA00004752"/>
    </source>
</evidence>
<dbReference type="CDD" id="cd16913">
    <property type="entry name" value="YkuD_like"/>
    <property type="match status" value="1"/>
</dbReference>
<comment type="pathway">
    <text evidence="1 7">Cell wall biogenesis; peptidoglycan biosynthesis.</text>
</comment>
<dbReference type="GO" id="GO:0071972">
    <property type="term" value="F:peptidoglycan L,D-transpeptidase activity"/>
    <property type="evidence" value="ECO:0007669"/>
    <property type="project" value="TreeGrafter"/>
</dbReference>
<dbReference type="STRING" id="558155.SAMN04487911_14418"/>
<gene>
    <name evidence="9" type="ORF">SAMN04487911_14418</name>
</gene>
<feature type="domain" description="L,D-TPase catalytic" evidence="8">
    <location>
        <begin position="152"/>
        <end position="296"/>
    </location>
</feature>
<dbReference type="GO" id="GO:0071555">
    <property type="term" value="P:cell wall organization"/>
    <property type="evidence" value="ECO:0007669"/>
    <property type="project" value="UniProtKB-UniRule"/>
</dbReference>
<dbReference type="GO" id="GO:0016740">
    <property type="term" value="F:transferase activity"/>
    <property type="evidence" value="ECO:0007669"/>
    <property type="project" value="UniProtKB-KW"/>
</dbReference>
<proteinExistence type="inferred from homology"/>
<name>A0A1M6MMH5_9FLAO</name>
<dbReference type="GO" id="GO:0008360">
    <property type="term" value="P:regulation of cell shape"/>
    <property type="evidence" value="ECO:0007669"/>
    <property type="project" value="UniProtKB-UniRule"/>
</dbReference>
<dbReference type="Proteomes" id="UP000184231">
    <property type="component" value="Unassembled WGS sequence"/>
</dbReference>
<evidence type="ECO:0000256" key="7">
    <source>
        <dbReference type="PROSITE-ProRule" id="PRU01373"/>
    </source>
</evidence>
<dbReference type="InterPro" id="IPR005490">
    <property type="entry name" value="LD_TPept_cat_dom"/>
</dbReference>
<keyword evidence="10" id="KW-1185">Reference proteome</keyword>
<dbReference type="Pfam" id="PF03734">
    <property type="entry name" value="YkuD"/>
    <property type="match status" value="1"/>
</dbReference>
<evidence type="ECO:0000313" key="10">
    <source>
        <dbReference type="Proteomes" id="UP000184231"/>
    </source>
</evidence>
<reference evidence="9 10" key="1">
    <citation type="submission" date="2016-11" db="EMBL/GenBank/DDBJ databases">
        <authorList>
            <person name="Jaros S."/>
            <person name="Januszkiewicz K."/>
            <person name="Wedrychowicz H."/>
        </authorList>
    </citation>
    <scope>NUCLEOTIDE SEQUENCE [LARGE SCALE GENOMIC DNA]</scope>
    <source>
        <strain evidence="9 10">CGMCC 1.8863</strain>
    </source>
</reference>
<accession>A0A1M6MMH5</accession>
<evidence type="ECO:0000256" key="2">
    <source>
        <dbReference type="ARBA" id="ARBA00005992"/>
    </source>
</evidence>
<evidence type="ECO:0000256" key="5">
    <source>
        <dbReference type="ARBA" id="ARBA00022984"/>
    </source>
</evidence>
<evidence type="ECO:0000259" key="8">
    <source>
        <dbReference type="PROSITE" id="PS52029"/>
    </source>
</evidence>
<dbReference type="InterPro" id="IPR050979">
    <property type="entry name" value="LD-transpeptidase"/>
</dbReference>
<dbReference type="EMBL" id="FQYX01000044">
    <property type="protein sequence ID" value="SHJ84667.1"/>
    <property type="molecule type" value="Genomic_DNA"/>
</dbReference>
<comment type="similarity">
    <text evidence="2">Belongs to the YkuD family.</text>
</comment>
<keyword evidence="3" id="KW-0808">Transferase</keyword>
<dbReference type="AlphaFoldDB" id="A0A1M6MMH5"/>